<comment type="subcellular location">
    <subcellularLocation>
        <location evidence="1">Nucleus</location>
    </subcellularLocation>
</comment>
<dbReference type="GO" id="GO:0003677">
    <property type="term" value="F:DNA binding"/>
    <property type="evidence" value="ECO:0007669"/>
    <property type="project" value="InterPro"/>
</dbReference>
<dbReference type="PANTHER" id="PTHR47338">
    <property type="entry name" value="ZN(II)2CYS6 TRANSCRIPTION FACTOR (EUROFUNG)-RELATED"/>
    <property type="match status" value="1"/>
</dbReference>
<reference evidence="8 9" key="1">
    <citation type="submission" date="2023-08" db="EMBL/GenBank/DDBJ databases">
        <title>Black Yeasts Isolated from many extreme environments.</title>
        <authorList>
            <person name="Coleine C."/>
            <person name="Stajich J.E."/>
            <person name="Selbmann L."/>
        </authorList>
    </citation>
    <scope>NUCLEOTIDE SEQUENCE [LARGE SCALE GENOMIC DNA]</scope>
    <source>
        <strain evidence="8 9">CCFEE 5910</strain>
    </source>
</reference>
<feature type="compositionally biased region" description="Low complexity" evidence="6">
    <location>
        <begin position="432"/>
        <end position="447"/>
    </location>
</feature>
<dbReference type="GO" id="GO:0006351">
    <property type="term" value="P:DNA-templated transcription"/>
    <property type="evidence" value="ECO:0007669"/>
    <property type="project" value="InterPro"/>
</dbReference>
<dbReference type="Proteomes" id="UP001309876">
    <property type="component" value="Unassembled WGS sequence"/>
</dbReference>
<keyword evidence="4" id="KW-0804">Transcription</keyword>
<evidence type="ECO:0000256" key="3">
    <source>
        <dbReference type="ARBA" id="ARBA00023015"/>
    </source>
</evidence>
<dbReference type="GO" id="GO:0000981">
    <property type="term" value="F:DNA-binding transcription factor activity, RNA polymerase II-specific"/>
    <property type="evidence" value="ECO:0007669"/>
    <property type="project" value="InterPro"/>
</dbReference>
<evidence type="ECO:0000256" key="1">
    <source>
        <dbReference type="ARBA" id="ARBA00004123"/>
    </source>
</evidence>
<dbReference type="GO" id="GO:0008270">
    <property type="term" value="F:zinc ion binding"/>
    <property type="evidence" value="ECO:0007669"/>
    <property type="project" value="InterPro"/>
</dbReference>
<evidence type="ECO:0000256" key="2">
    <source>
        <dbReference type="ARBA" id="ARBA00022723"/>
    </source>
</evidence>
<keyword evidence="9" id="KW-1185">Reference proteome</keyword>
<dbReference type="SMART" id="SM00906">
    <property type="entry name" value="Fungal_trans"/>
    <property type="match status" value="1"/>
</dbReference>
<evidence type="ECO:0000256" key="5">
    <source>
        <dbReference type="ARBA" id="ARBA00023242"/>
    </source>
</evidence>
<dbReference type="Pfam" id="PF04082">
    <property type="entry name" value="Fungal_trans"/>
    <property type="match status" value="1"/>
</dbReference>
<protein>
    <recommendedName>
        <fullName evidence="7">Xylanolytic transcriptional activator regulatory domain-containing protein</fullName>
    </recommendedName>
</protein>
<comment type="caution">
    <text evidence="8">The sequence shown here is derived from an EMBL/GenBank/DDBJ whole genome shotgun (WGS) entry which is preliminary data.</text>
</comment>
<feature type="domain" description="Xylanolytic transcriptional activator regulatory" evidence="7">
    <location>
        <begin position="123"/>
        <end position="194"/>
    </location>
</feature>
<accession>A0AAN7YBF1</accession>
<dbReference type="PANTHER" id="PTHR47338:SF7">
    <property type="entry name" value="ZN(II)2CYS6 TRANSCRIPTION FACTOR (EUROFUNG)"/>
    <property type="match status" value="1"/>
</dbReference>
<dbReference type="InterPro" id="IPR050815">
    <property type="entry name" value="TF_fung"/>
</dbReference>
<keyword evidence="5" id="KW-0539">Nucleus</keyword>
<keyword evidence="3" id="KW-0805">Transcription regulation</keyword>
<sequence length="581" mass="65916">MSRQGFELCLRRLLNLNNDDVSRILDIFFKDIQPVPVFSFMHRASVLQRYQAGLLDKALLLTIIGLTTCLTQFENATSAFTTTCMSIAEDLVLRDIEHPSVLKLQALVLVVKYKTYVKQFASAFMLFGLAARSAFGLRLNYESPGLCFLAQESRRRLMWSLYIIDSGLAGGLRDFVLCSETALHLRMPCRDRSFELDAPELEDNEDTENARPTIKHKGSLTLYIQIMMLRSKILYQTKDILRARVEDAKHIVLLVKRLEHDIDSFCKDLPPDYHFSEKNLRLRAYAGRLPRYVVIHIWLHQCYCDLYRLLLTGLREALPASKVEILPNEFVQDCQRKCMDRARAISNILGSLMTLERYLPLFDLDMNICAYQAARLLFYGRRREPLHRASSSGTTMADVEKCLSFTALAASRSLAFRSIHDDMKALFETGQSSDVSPSGSASPSSRPMCEKGGKQDVHASQVMSRHSLIRQSGIVDDSDNLGMLPAEHNMVTSLQAPPLAMAETLASGPPATNAESAFTSFEPSQLDEQENAFQCAMDIWNPDTNTQSSAYNHIDWLQNDWSDPAWQYDWTMFSTNQLHKT</sequence>
<proteinExistence type="predicted"/>
<feature type="compositionally biased region" description="Basic and acidic residues" evidence="6">
    <location>
        <begin position="448"/>
        <end position="457"/>
    </location>
</feature>
<evidence type="ECO:0000313" key="9">
    <source>
        <dbReference type="Proteomes" id="UP001309876"/>
    </source>
</evidence>
<evidence type="ECO:0000259" key="7">
    <source>
        <dbReference type="SMART" id="SM00906"/>
    </source>
</evidence>
<dbReference type="EMBL" id="JAVRRJ010000003">
    <property type="protein sequence ID" value="KAK5086700.1"/>
    <property type="molecule type" value="Genomic_DNA"/>
</dbReference>
<evidence type="ECO:0000256" key="4">
    <source>
        <dbReference type="ARBA" id="ARBA00023163"/>
    </source>
</evidence>
<gene>
    <name evidence="8" type="ORF">LTR05_003868</name>
</gene>
<dbReference type="GO" id="GO:0005634">
    <property type="term" value="C:nucleus"/>
    <property type="evidence" value="ECO:0007669"/>
    <property type="project" value="UniProtKB-SubCell"/>
</dbReference>
<feature type="region of interest" description="Disordered" evidence="6">
    <location>
        <begin position="430"/>
        <end position="457"/>
    </location>
</feature>
<dbReference type="CDD" id="cd12148">
    <property type="entry name" value="fungal_TF_MHR"/>
    <property type="match status" value="1"/>
</dbReference>
<evidence type="ECO:0000256" key="6">
    <source>
        <dbReference type="SAM" id="MobiDB-lite"/>
    </source>
</evidence>
<dbReference type="InterPro" id="IPR007219">
    <property type="entry name" value="XnlR_reg_dom"/>
</dbReference>
<keyword evidence="2" id="KW-0479">Metal-binding</keyword>
<dbReference type="AlphaFoldDB" id="A0AAN7YBF1"/>
<organism evidence="8 9">
    <name type="scientific">Lithohypha guttulata</name>
    <dbReference type="NCBI Taxonomy" id="1690604"/>
    <lineage>
        <taxon>Eukaryota</taxon>
        <taxon>Fungi</taxon>
        <taxon>Dikarya</taxon>
        <taxon>Ascomycota</taxon>
        <taxon>Pezizomycotina</taxon>
        <taxon>Eurotiomycetes</taxon>
        <taxon>Chaetothyriomycetidae</taxon>
        <taxon>Chaetothyriales</taxon>
        <taxon>Trichomeriaceae</taxon>
        <taxon>Lithohypha</taxon>
    </lineage>
</organism>
<evidence type="ECO:0000313" key="8">
    <source>
        <dbReference type="EMBL" id="KAK5086700.1"/>
    </source>
</evidence>
<name>A0AAN7YBF1_9EURO</name>